<dbReference type="GO" id="GO:0017168">
    <property type="term" value="F:5-oxoprolinase (ATP-hydrolyzing) activity"/>
    <property type="evidence" value="ECO:0007669"/>
    <property type="project" value="UniProtKB-EC"/>
</dbReference>
<organism evidence="2 3">
    <name type="scientific">Rhizobium leguminosarum bv. trifolii (strain WSM2304)</name>
    <dbReference type="NCBI Taxonomy" id="395492"/>
    <lineage>
        <taxon>Bacteria</taxon>
        <taxon>Pseudomonadati</taxon>
        <taxon>Pseudomonadota</taxon>
        <taxon>Alphaproteobacteria</taxon>
        <taxon>Hyphomicrobiales</taxon>
        <taxon>Rhizobiaceae</taxon>
        <taxon>Rhizobium/Agrobacterium group</taxon>
        <taxon>Rhizobium</taxon>
    </lineage>
</organism>
<dbReference type="PANTHER" id="PTHR11365">
    <property type="entry name" value="5-OXOPROLINASE RELATED"/>
    <property type="match status" value="1"/>
</dbReference>
<reference evidence="2 3" key="1">
    <citation type="journal article" date="2010" name="Stand. Genomic Sci.">
        <title>Complete genome sequence of Rhizobium leguminosarum bv trifolii strain WSM2304, an effective microsymbiont of the South American clover Trifolium polymorphum.</title>
        <authorList>
            <person name="Reeve W."/>
            <person name="O'Hara G."/>
            <person name="Chain P."/>
            <person name="Ardley J."/>
            <person name="Brau L."/>
            <person name="Nandesena K."/>
            <person name="Tiwari R."/>
            <person name="Malfatti S."/>
            <person name="Kiss H."/>
            <person name="Lapidus A."/>
            <person name="Copeland A."/>
            <person name="Nolan M."/>
            <person name="Land M."/>
            <person name="Ivanova N."/>
            <person name="Mavromatis K."/>
            <person name="Markowitz V."/>
            <person name="Kyrpides N."/>
            <person name="Melino V."/>
            <person name="Denton M."/>
            <person name="Yates R."/>
            <person name="Howieson J."/>
        </authorList>
    </citation>
    <scope>NUCLEOTIDE SEQUENCE [LARGE SCALE GENOMIC DNA]</scope>
    <source>
        <strain evidence="2 3">WSM2304</strain>
    </source>
</reference>
<dbReference type="Pfam" id="PF02538">
    <property type="entry name" value="Hydantoinase_B"/>
    <property type="match status" value="1"/>
</dbReference>
<geneLocation type="plasmid" evidence="2 3">
    <name>pRLG203</name>
</geneLocation>
<keyword evidence="2" id="KW-0378">Hydrolase</keyword>
<protein>
    <submittedName>
        <fullName evidence="2">5-oxoprolinase (ATP-hydrolyzing)</fullName>
        <ecNumber evidence="2">3.5.2.9</ecNumber>
    </submittedName>
</protein>
<dbReference type="RefSeq" id="WP_012559912.1">
    <property type="nucleotide sequence ID" value="NC_011370.1"/>
</dbReference>
<dbReference type="KEGG" id="rlt:Rleg2_6273"/>
<dbReference type="EC" id="3.5.2.9" evidence="2"/>
<dbReference type="InterPro" id="IPR003692">
    <property type="entry name" value="Hydantoinase_B"/>
</dbReference>
<gene>
    <name evidence="2" type="ordered locus">Rleg2_6273</name>
</gene>
<dbReference type="Proteomes" id="UP000008330">
    <property type="component" value="Plasmid pRLG203"/>
</dbReference>
<sequence>MFNTDYGANASDKHSKTEGPAVAGVDPITFSILLSRFNSIIEEMSATLERSAQSTMYSLCRDFDCVVLDAQARQIACGDALPVHTLTTHLVVLEIIKAFDGDINDGDVFLCNSSFHGNTHPADVATCTPVFYDGKLVFWSTARGHQLDIGAFLPSSVLPAAQNVYQEGITIPPLKLVDQGRMRKDVRELYFWNVRYRDLLEGDMLAQLGSIEKGKQRLLEICAEYGVATAESCIDALITYSNRRAKAEFAKIPDGVYHGQGWIDSDGVDVLDIPINVSVQIKNGDVVVDYEGSGPQARGGVNGSIATSKAAGAAPFMCYLPTDIPHNQGKIDAVTVKLPEGTIVNPHFPASTSCATIIPSDMMSDAVHKALSDVLPDRVMGGSTRCANVPGFAGEKDWAGRPWGVMLFNNTGGFGAAADNDGWPLCESVAALGGMRAQPLEQLEMLHPLLVDFLEIETDSMGYGKHIGGPGLSIGLRPLNGTIDCFSFGDGWRNPPHGVSQGTASPGGGQYVENLNTDQRRYFSATGNVKVAMDERYVGISCGGGGHGNPMDRDIELVRKNVRDGLISREVAASTFGVILDDGLDPKILEKETAARRLELGRSTRPSVEPVQPGTGRWAENHMREGDVFLLNPA</sequence>
<dbReference type="AlphaFoldDB" id="A0ABF7QZH0"/>
<evidence type="ECO:0000313" key="3">
    <source>
        <dbReference type="Proteomes" id="UP000008330"/>
    </source>
</evidence>
<keyword evidence="2" id="KW-0614">Plasmid</keyword>
<feature type="domain" description="Hydantoinase B/oxoprolinase" evidence="1">
    <location>
        <begin position="26"/>
        <end position="550"/>
    </location>
</feature>
<dbReference type="InterPro" id="IPR045079">
    <property type="entry name" value="Oxoprolinase-like"/>
</dbReference>
<proteinExistence type="predicted"/>
<dbReference type="PANTHER" id="PTHR11365:SF23">
    <property type="entry name" value="HYPOTHETICAL 5-OXOPROLINASE (EUROFUNG)-RELATED"/>
    <property type="match status" value="1"/>
</dbReference>
<accession>A0ABF7QZH0</accession>
<evidence type="ECO:0000313" key="2">
    <source>
        <dbReference type="EMBL" id="ACI59646.1"/>
    </source>
</evidence>
<keyword evidence="3" id="KW-1185">Reference proteome</keyword>
<dbReference type="EMBL" id="CP001195">
    <property type="protein sequence ID" value="ACI59646.1"/>
    <property type="molecule type" value="Genomic_DNA"/>
</dbReference>
<name>A0ABF7QZH0_RHILW</name>
<evidence type="ECO:0000259" key="1">
    <source>
        <dbReference type="Pfam" id="PF02538"/>
    </source>
</evidence>